<dbReference type="GO" id="GO:0005524">
    <property type="term" value="F:ATP binding"/>
    <property type="evidence" value="ECO:0007669"/>
    <property type="project" value="UniProtKB-UniRule"/>
</dbReference>
<dbReference type="CDD" id="cd01121">
    <property type="entry name" value="RadA_SMS_N"/>
    <property type="match status" value="1"/>
</dbReference>
<evidence type="ECO:0000256" key="5">
    <source>
        <dbReference type="ARBA" id="ARBA00022801"/>
    </source>
</evidence>
<dbReference type="HAMAP" id="MF_01498">
    <property type="entry name" value="RadA_bact"/>
    <property type="match status" value="1"/>
</dbReference>
<dbReference type="SMART" id="SM00382">
    <property type="entry name" value="AAA"/>
    <property type="match status" value="1"/>
</dbReference>
<dbReference type="GO" id="GO:0008270">
    <property type="term" value="F:zinc ion binding"/>
    <property type="evidence" value="ECO:0007669"/>
    <property type="project" value="UniProtKB-KW"/>
</dbReference>
<reference evidence="16 17" key="1">
    <citation type="journal article" date="2017" name="BMC Genomics">
        <title>Comparative genomic and phylogenomic analyses of the Bifidobacteriaceae family.</title>
        <authorList>
            <person name="Lugli G.A."/>
            <person name="Milani C."/>
            <person name="Turroni F."/>
            <person name="Duranti S."/>
            <person name="Mancabelli L."/>
            <person name="Mangifesta M."/>
            <person name="Ferrario C."/>
            <person name="Modesto M."/>
            <person name="Mattarelli P."/>
            <person name="Jiri K."/>
            <person name="van Sinderen D."/>
            <person name="Ventura M."/>
        </authorList>
    </citation>
    <scope>NUCLEOTIDE SEQUENCE [LARGE SCALE GENOMIC DNA]</scope>
    <source>
        <strain evidence="16 17">DSM 24742</strain>
    </source>
</reference>
<feature type="short sequence motif" description="RadA KNRFG motif" evidence="11">
    <location>
        <begin position="318"/>
        <end position="322"/>
    </location>
</feature>
<dbReference type="InterPro" id="IPR004504">
    <property type="entry name" value="DNA_repair_RadA"/>
</dbReference>
<dbReference type="PANTHER" id="PTHR32472">
    <property type="entry name" value="DNA REPAIR PROTEIN RADA"/>
    <property type="match status" value="1"/>
</dbReference>
<dbReference type="NCBIfam" id="TIGR00416">
    <property type="entry name" value="sms"/>
    <property type="match status" value="1"/>
</dbReference>
<dbReference type="SUPFAM" id="SSF52540">
    <property type="entry name" value="P-loop containing nucleoside triphosphate hydrolases"/>
    <property type="match status" value="1"/>
</dbReference>
<feature type="binding site" evidence="11">
    <location>
        <begin position="161"/>
        <end position="168"/>
    </location>
    <ligand>
        <name>ATP</name>
        <dbReference type="ChEBI" id="CHEBI:30616"/>
    </ligand>
</feature>
<comment type="similarity">
    <text evidence="11 13">Belongs to the RecA family. RadA subfamily.</text>
</comment>
<keyword evidence="5" id="KW-0378">Hydrolase</keyword>
<evidence type="ECO:0000256" key="7">
    <source>
        <dbReference type="ARBA" id="ARBA00022840"/>
    </source>
</evidence>
<evidence type="ECO:0000256" key="10">
    <source>
        <dbReference type="ARBA" id="ARBA00023204"/>
    </source>
</evidence>
<keyword evidence="10 11" id="KW-0234">DNA repair</keyword>
<evidence type="ECO:0000256" key="9">
    <source>
        <dbReference type="ARBA" id="ARBA00023125"/>
    </source>
</evidence>
<dbReference type="PANTHER" id="PTHR32472:SF10">
    <property type="entry name" value="DNA REPAIR PROTEIN RADA-LIKE PROTEIN"/>
    <property type="match status" value="1"/>
</dbReference>
<comment type="function">
    <text evidence="13">DNA-dependent ATPase involved in processing of recombination intermediates, plays a role in repairing DNA breaks. Stimulates the branch migration of RecA-mediated strand transfer reactions, allowing the 3' invading strand to extend heteroduplex DNA faster. Binds ssDNA in the presence of ADP but not other nucleotides, has ATPase activity that is stimulated by ssDNA and various branched DNA structures, but inhibited by SSB. Does not have RecA's homology-searching function.</text>
</comment>
<keyword evidence="8 11" id="KW-0346">Stress response</keyword>
<evidence type="ECO:0000256" key="6">
    <source>
        <dbReference type="ARBA" id="ARBA00022833"/>
    </source>
</evidence>
<dbReference type="InterPro" id="IPR014721">
    <property type="entry name" value="Ribsml_uS5_D2-typ_fold_subgr"/>
</dbReference>
<keyword evidence="17" id="KW-1185">Reference proteome</keyword>
<dbReference type="InterPro" id="IPR003593">
    <property type="entry name" value="AAA+_ATPase"/>
</dbReference>
<dbReference type="GO" id="GO:0005829">
    <property type="term" value="C:cytosol"/>
    <property type="evidence" value="ECO:0007669"/>
    <property type="project" value="TreeGrafter"/>
</dbReference>
<proteinExistence type="inferred from homology"/>
<dbReference type="Proteomes" id="UP000216725">
    <property type="component" value="Unassembled WGS sequence"/>
</dbReference>
<gene>
    <name evidence="11" type="primary">radA</name>
    <name evidence="16" type="ORF">PSRA_0723</name>
</gene>
<dbReference type="FunFam" id="3.40.50.300:FF:000050">
    <property type="entry name" value="DNA repair protein RadA"/>
    <property type="match status" value="1"/>
</dbReference>
<dbReference type="GO" id="GO:0016787">
    <property type="term" value="F:hydrolase activity"/>
    <property type="evidence" value="ECO:0007669"/>
    <property type="project" value="UniProtKB-KW"/>
</dbReference>
<evidence type="ECO:0000256" key="4">
    <source>
        <dbReference type="ARBA" id="ARBA00022771"/>
    </source>
</evidence>
<evidence type="ECO:0000256" key="8">
    <source>
        <dbReference type="ARBA" id="ARBA00023016"/>
    </source>
</evidence>
<feature type="domain" description="RecA family profile 1" evidence="15">
    <location>
        <begin position="132"/>
        <end position="281"/>
    </location>
</feature>
<accession>A0A261EZB8</accession>
<protein>
    <recommendedName>
        <fullName evidence="11 12">DNA repair protein RadA</fullName>
    </recommendedName>
</protein>
<keyword evidence="6 13" id="KW-0862">Zinc</keyword>
<dbReference type="GO" id="GO:0003684">
    <property type="term" value="F:damaged DNA binding"/>
    <property type="evidence" value="ECO:0007669"/>
    <property type="project" value="InterPro"/>
</dbReference>
<dbReference type="Gene3D" id="3.30.230.10">
    <property type="match status" value="1"/>
</dbReference>
<feature type="region of interest" description="Disordered" evidence="14">
    <location>
        <begin position="38"/>
        <end position="136"/>
    </location>
</feature>
<dbReference type="PRINTS" id="PR01874">
    <property type="entry name" value="DNAREPAIRADA"/>
</dbReference>
<evidence type="ECO:0000256" key="12">
    <source>
        <dbReference type="NCBIfam" id="TIGR00416"/>
    </source>
</evidence>
<dbReference type="GO" id="GO:0140664">
    <property type="term" value="F:ATP-dependent DNA damage sensor activity"/>
    <property type="evidence" value="ECO:0007669"/>
    <property type="project" value="InterPro"/>
</dbReference>
<evidence type="ECO:0000256" key="3">
    <source>
        <dbReference type="ARBA" id="ARBA00022763"/>
    </source>
</evidence>
<dbReference type="Pfam" id="PF13481">
    <property type="entry name" value="AAA_25"/>
    <property type="match status" value="1"/>
</dbReference>
<comment type="domain">
    <text evidence="11">The middle region has homology to RecA with ATPase motifs including the RadA KNRFG motif, while the C-terminus is homologous to Lon protease.</text>
</comment>
<comment type="caution">
    <text evidence="16">The sequence shown here is derived from an EMBL/GenBank/DDBJ whole genome shotgun (WGS) entry which is preliminary data.</text>
</comment>
<evidence type="ECO:0000256" key="11">
    <source>
        <dbReference type="HAMAP-Rule" id="MF_01498"/>
    </source>
</evidence>
<dbReference type="InterPro" id="IPR020568">
    <property type="entry name" value="Ribosomal_Su5_D2-typ_SF"/>
</dbReference>
<evidence type="ECO:0000256" key="2">
    <source>
        <dbReference type="ARBA" id="ARBA00022741"/>
    </source>
</evidence>
<evidence type="ECO:0000313" key="16">
    <source>
        <dbReference type="EMBL" id="OZG52173.1"/>
    </source>
</evidence>
<keyword evidence="1 11" id="KW-0479">Metal-binding</keyword>
<organism evidence="16 17">
    <name type="scientific">Pseudoscardovia radai</name>
    <dbReference type="NCBI Taxonomy" id="987066"/>
    <lineage>
        <taxon>Bacteria</taxon>
        <taxon>Bacillati</taxon>
        <taxon>Actinomycetota</taxon>
        <taxon>Actinomycetes</taxon>
        <taxon>Bifidobacteriales</taxon>
        <taxon>Bifidobacteriaceae</taxon>
        <taxon>Pseudoscardovia</taxon>
    </lineage>
</organism>
<evidence type="ECO:0000259" key="15">
    <source>
        <dbReference type="PROSITE" id="PS50162"/>
    </source>
</evidence>
<evidence type="ECO:0000256" key="14">
    <source>
        <dbReference type="SAM" id="MobiDB-lite"/>
    </source>
</evidence>
<dbReference type="Pfam" id="PF13541">
    <property type="entry name" value="ChlI"/>
    <property type="match status" value="1"/>
</dbReference>
<dbReference type="AlphaFoldDB" id="A0A261EZB8"/>
<dbReference type="RefSeq" id="WP_094660550.1">
    <property type="nucleotide sequence ID" value="NZ_MWWR01000005.1"/>
</dbReference>
<dbReference type="SUPFAM" id="SSF54211">
    <property type="entry name" value="Ribosomal protein S5 domain 2-like"/>
    <property type="match status" value="1"/>
</dbReference>
<dbReference type="InterPro" id="IPR041166">
    <property type="entry name" value="Rubredoxin_2"/>
</dbReference>
<evidence type="ECO:0000256" key="1">
    <source>
        <dbReference type="ARBA" id="ARBA00022723"/>
    </source>
</evidence>
<comment type="function">
    <text evidence="11">Plays a role in repairing double-strand DNA breaks, probably involving stabilizing or processing branched DNA or blocked replication forks.</text>
</comment>
<dbReference type="InterPro" id="IPR027417">
    <property type="entry name" value="P-loop_NTPase"/>
</dbReference>
<dbReference type="EMBL" id="MWWR01000005">
    <property type="protein sequence ID" value="OZG52173.1"/>
    <property type="molecule type" value="Genomic_DNA"/>
</dbReference>
<feature type="compositionally biased region" description="Low complexity" evidence="14">
    <location>
        <begin position="46"/>
        <end position="63"/>
    </location>
</feature>
<keyword evidence="4 13" id="KW-0863">Zinc-finger</keyword>
<keyword evidence="3 11" id="KW-0227">DNA damage</keyword>
<keyword evidence="7 11" id="KW-0067">ATP-binding</keyword>
<feature type="compositionally biased region" description="Low complexity" evidence="14">
    <location>
        <begin position="70"/>
        <end position="122"/>
    </location>
</feature>
<dbReference type="Gene3D" id="3.40.50.300">
    <property type="entry name" value="P-loop containing nucleotide triphosphate hydrolases"/>
    <property type="match status" value="1"/>
</dbReference>
<sequence>MAKSSVHYVCTDCGWSGVQWFGRCPVCGAWGTIEEFREAPSRTKTRTSAATSRAAAIAASRGARPVHAVSSTGAPASARSGGTSTAARGSDAAQRGETGVSATTSVSPTTGTPTAVPSAAQPDPAPFDDDADSRRLPTGFSEFDRVLGGGIVPGSIVLMAGEPGIGKSTLLLETASNVARQGQTVLYISGEESQSQVRMRARRIDATADTLFIASTTDLGTALDLIEENQPGLVIVDSVQTIYSADVDGIPGGSTQVREVTTALIDVAKRSSIPVLLVGHVTKDGSIAGPRTLEHLVDVVCQFEGEPQTALRLLRSVKNRFGPTDEVGCFDMSGEGIEEVRDPSGLFLSDGDDTPAGTCITFTMDGHRSLPIEVQALVTASVLPSPRRATNGVDQNRLAMIVAVIYRHAKINLLANDLYVSTIAGGSAREPADDLAIAAALASAATDCPIARTTAAFGEISLTGQIRPVPRLESRLREAARLGYKKAVVPRNRRYDGRKPIPGIELVEVATLADALHALGVDRKRRSGKGAGAEEKA</sequence>
<feature type="region of interest" description="Lon-protease-like" evidence="11">
    <location>
        <begin position="417"/>
        <end position="537"/>
    </location>
</feature>
<dbReference type="InterPro" id="IPR020588">
    <property type="entry name" value="RecA_ATP-bd"/>
</dbReference>
<dbReference type="Pfam" id="PF18073">
    <property type="entry name" value="Zn_ribbon_LapB"/>
    <property type="match status" value="1"/>
</dbReference>
<keyword evidence="9 11" id="KW-0238">DNA-binding</keyword>
<keyword evidence="2 11" id="KW-0547">Nucleotide-binding</keyword>
<evidence type="ECO:0000313" key="17">
    <source>
        <dbReference type="Proteomes" id="UP000216725"/>
    </source>
</evidence>
<evidence type="ECO:0000256" key="13">
    <source>
        <dbReference type="RuleBase" id="RU003555"/>
    </source>
</evidence>
<name>A0A261EZB8_9BIFI</name>
<dbReference type="PROSITE" id="PS50162">
    <property type="entry name" value="RECA_2"/>
    <property type="match status" value="1"/>
</dbReference>
<dbReference type="GO" id="GO:0000725">
    <property type="term" value="P:recombinational repair"/>
    <property type="evidence" value="ECO:0007669"/>
    <property type="project" value="UniProtKB-UniRule"/>
</dbReference>